<accession>A0A507ZTT2</accession>
<sequence>MSFDKLINKVHQAEDAVEAHERALGADLRQFKRSWRAMWTPGRIVIAGIVSGFAVGRSQPLHIAANSGSMLRVISTVSTLFAGTGARQAADEAEDAADMAAHAAAAADDTAPPTAGQ</sequence>
<reference evidence="2 3" key="1">
    <citation type="submission" date="2019-06" db="EMBL/GenBank/DDBJ databases">
        <title>Lysobacter alkalisoli sp. nov. isolated from saline soil.</title>
        <authorList>
            <person name="Sun J.-Q."/>
            <person name="Xu L."/>
        </authorList>
    </citation>
    <scope>NUCLEOTIDE SEQUENCE [LARGE SCALE GENOMIC DNA]</scope>
    <source>
        <strain evidence="2 3">JCM 31130</strain>
    </source>
</reference>
<dbReference type="Proteomes" id="UP000318212">
    <property type="component" value="Unassembled WGS sequence"/>
</dbReference>
<comment type="caution">
    <text evidence="2">The sequence shown here is derived from an EMBL/GenBank/DDBJ whole genome shotgun (WGS) entry which is preliminary data.</text>
</comment>
<keyword evidence="3" id="KW-1185">Reference proteome</keyword>
<proteinExistence type="predicted"/>
<protein>
    <recommendedName>
        <fullName evidence="4">Protein sip-5</fullName>
    </recommendedName>
</protein>
<feature type="compositionally biased region" description="Low complexity" evidence="1">
    <location>
        <begin position="98"/>
        <end position="117"/>
    </location>
</feature>
<evidence type="ECO:0008006" key="4">
    <source>
        <dbReference type="Google" id="ProtNLM"/>
    </source>
</evidence>
<organism evidence="2 3">
    <name type="scientific">Marilutibacter aestuarii</name>
    <dbReference type="NCBI Taxonomy" id="1706195"/>
    <lineage>
        <taxon>Bacteria</taxon>
        <taxon>Pseudomonadati</taxon>
        <taxon>Pseudomonadota</taxon>
        <taxon>Gammaproteobacteria</taxon>
        <taxon>Lysobacterales</taxon>
        <taxon>Lysobacteraceae</taxon>
        <taxon>Marilutibacter</taxon>
    </lineage>
</organism>
<dbReference type="EMBL" id="VICE01000140">
    <property type="protein sequence ID" value="TQD40347.1"/>
    <property type="molecule type" value="Genomic_DNA"/>
</dbReference>
<dbReference type="AlphaFoldDB" id="A0A507ZTT2"/>
<feature type="region of interest" description="Disordered" evidence="1">
    <location>
        <begin position="92"/>
        <end position="117"/>
    </location>
</feature>
<dbReference type="OrthoDB" id="6027991at2"/>
<evidence type="ECO:0000313" key="3">
    <source>
        <dbReference type="Proteomes" id="UP000318212"/>
    </source>
</evidence>
<dbReference type="RefSeq" id="WP_141519487.1">
    <property type="nucleotide sequence ID" value="NZ_VICE01000140.1"/>
</dbReference>
<gene>
    <name evidence="2" type="ORF">FKV25_14425</name>
</gene>
<evidence type="ECO:0000313" key="2">
    <source>
        <dbReference type="EMBL" id="TQD40347.1"/>
    </source>
</evidence>
<name>A0A507ZTT2_9GAMM</name>
<evidence type="ECO:0000256" key="1">
    <source>
        <dbReference type="SAM" id="MobiDB-lite"/>
    </source>
</evidence>